<dbReference type="Pfam" id="PF22701">
    <property type="entry name" value="Mala_s_1-like"/>
    <property type="match status" value="1"/>
</dbReference>
<proteinExistence type="predicted"/>
<evidence type="ECO:0000313" key="2">
    <source>
        <dbReference type="EMBL" id="RFU33156.1"/>
    </source>
</evidence>
<dbReference type="OMA" id="FQDMAED"/>
<sequence>MIYSVALGLFFLFTSGFTAPTGMCPPFHGTFNASILDLYPESADWDPVHCKIYFGLYYNASVVAYDPYSEEYELLTFPGITGNPDYAITGIDWDGMGSMYFSATAASAFLSVTSGNASLANYTGPNSVIRYDTNAHRISWIANLVPIHNEILQRTGKLVTGFQDTAEDEQGNAFVIGSFGQVIVKINRKGTPSIWYEPKDLDHTLHSGGIIRAGNKIVINDRIAKGLITFDIDEPLGKPIFVHPEGFPANYSAGTDALVAPAKFGGSVILWSDDFYGTRVIGTKNNWKTAQYLGLVPIDEALQARGGFNTDTFVVGNTIYALTEFFQQPGITIETTKDFTMVDITESVDELVSAWGMECTYMFPMSK</sequence>
<feature type="chain" id="PRO_5017596707" evidence="1">
    <location>
        <begin position="17"/>
        <end position="367"/>
    </location>
</feature>
<evidence type="ECO:0000313" key="3">
    <source>
        <dbReference type="Proteomes" id="UP000258309"/>
    </source>
</evidence>
<dbReference type="SUPFAM" id="SSF63829">
    <property type="entry name" value="Calcium-dependent phosphotriesterase"/>
    <property type="match status" value="1"/>
</dbReference>
<organism evidence="2 3">
    <name type="scientific">Scytalidium lignicola</name>
    <name type="common">Hyphomycete</name>
    <dbReference type="NCBI Taxonomy" id="5539"/>
    <lineage>
        <taxon>Eukaryota</taxon>
        <taxon>Fungi</taxon>
        <taxon>Dikarya</taxon>
        <taxon>Ascomycota</taxon>
        <taxon>Pezizomycotina</taxon>
        <taxon>Leotiomycetes</taxon>
        <taxon>Leotiomycetes incertae sedis</taxon>
        <taxon>Scytalidium</taxon>
    </lineage>
</organism>
<evidence type="ECO:0000256" key="1">
    <source>
        <dbReference type="SAM" id="SignalP"/>
    </source>
</evidence>
<gene>
    <name evidence="2" type="ORF">B7463_g3179</name>
</gene>
<feature type="non-terminal residue" evidence="2">
    <location>
        <position position="367"/>
    </location>
</feature>
<dbReference type="STRING" id="5539.A0A3E2HIA4"/>
<dbReference type="InterPro" id="IPR054550">
    <property type="entry name" value="Mala_s_1-like"/>
</dbReference>
<keyword evidence="1" id="KW-0732">Signal</keyword>
<comment type="caution">
    <text evidence="2">The sequence shown here is derived from an EMBL/GenBank/DDBJ whole genome shotgun (WGS) entry which is preliminary data.</text>
</comment>
<keyword evidence="3" id="KW-1185">Reference proteome</keyword>
<feature type="signal peptide" evidence="1">
    <location>
        <begin position="1"/>
        <end position="16"/>
    </location>
</feature>
<dbReference type="AlphaFoldDB" id="A0A3E2HIA4"/>
<dbReference type="Proteomes" id="UP000258309">
    <property type="component" value="Unassembled WGS sequence"/>
</dbReference>
<feature type="non-terminal residue" evidence="2">
    <location>
        <position position="1"/>
    </location>
</feature>
<reference evidence="2 3" key="1">
    <citation type="submission" date="2018-05" db="EMBL/GenBank/DDBJ databases">
        <title>Draft genome sequence of Scytalidium lignicola DSM 105466, a ubiquitous saprotrophic fungus.</title>
        <authorList>
            <person name="Buettner E."/>
            <person name="Gebauer A.M."/>
            <person name="Hofrichter M."/>
            <person name="Liers C."/>
            <person name="Kellner H."/>
        </authorList>
    </citation>
    <scope>NUCLEOTIDE SEQUENCE [LARGE SCALE GENOMIC DNA]</scope>
    <source>
        <strain evidence="2 3">DSM 105466</strain>
    </source>
</reference>
<name>A0A3E2HIA4_SCYLI</name>
<dbReference type="OrthoDB" id="4434395at2759"/>
<accession>A0A3E2HIA4</accession>
<protein>
    <submittedName>
        <fullName evidence="2">Uncharacterized protein</fullName>
    </submittedName>
</protein>
<dbReference type="EMBL" id="NCSJ02000040">
    <property type="protein sequence ID" value="RFU33156.1"/>
    <property type="molecule type" value="Genomic_DNA"/>
</dbReference>